<dbReference type="AlphaFoldDB" id="A0A7S1UYD1"/>
<name>A0A7S1UYD1_9STRA</name>
<dbReference type="InterPro" id="IPR002893">
    <property type="entry name" value="Znf_MYND"/>
</dbReference>
<protein>
    <recommendedName>
        <fullName evidence="6">MYND-type domain-containing protein</fullName>
    </recommendedName>
</protein>
<evidence type="ECO:0000256" key="3">
    <source>
        <dbReference type="ARBA" id="ARBA00022833"/>
    </source>
</evidence>
<dbReference type="Gene3D" id="6.10.140.2220">
    <property type="match status" value="1"/>
</dbReference>
<gene>
    <name evidence="7" type="ORF">GOCE00092_LOCUS9320</name>
</gene>
<evidence type="ECO:0000256" key="1">
    <source>
        <dbReference type="ARBA" id="ARBA00022723"/>
    </source>
</evidence>
<feature type="transmembrane region" description="Helical" evidence="5">
    <location>
        <begin position="273"/>
        <end position="291"/>
    </location>
</feature>
<dbReference type="SUPFAM" id="SSF144232">
    <property type="entry name" value="HIT/MYND zinc finger-like"/>
    <property type="match status" value="1"/>
</dbReference>
<dbReference type="Pfam" id="PF01753">
    <property type="entry name" value="zf-MYND"/>
    <property type="match status" value="1"/>
</dbReference>
<keyword evidence="3" id="KW-0862">Zinc</keyword>
<dbReference type="PROSITE" id="PS01360">
    <property type="entry name" value="ZF_MYND_1"/>
    <property type="match status" value="1"/>
</dbReference>
<sequence length="303" mass="34862">MPPHVMAALRAPHIWWQVGAAIVRRRWLRPLAPILMSPLVALYCRARRLLKKRGVSRRRWACSLCRRRARWKCVRCLRSYYCSRQCQNVSWHIVHKHVCYKPARFWWSFVIYGITILAAFPGMLRDPFLYDLALSFIPISFYVMAVLGGGVATFLKKAAGLDLRGRFLELIVVLATGWLVGISWGLVWGFFGETDRCVGVLRGYEHEKLLALVNAVLLKSGVTWFLFVDRMISISALQPWVCTNDKQGCFSHLPHANAEMIMTDTSCRSDLSVVLWLWFAAGASLTITTLWKRRRRAARPHQD</sequence>
<keyword evidence="1" id="KW-0479">Metal-binding</keyword>
<feature type="domain" description="MYND-type" evidence="6">
    <location>
        <begin position="62"/>
        <end position="99"/>
    </location>
</feature>
<evidence type="ECO:0000259" key="6">
    <source>
        <dbReference type="PROSITE" id="PS50865"/>
    </source>
</evidence>
<feature type="transmembrane region" description="Helical" evidence="5">
    <location>
        <begin position="136"/>
        <end position="155"/>
    </location>
</feature>
<reference evidence="7" key="1">
    <citation type="submission" date="2021-01" db="EMBL/GenBank/DDBJ databases">
        <authorList>
            <person name="Corre E."/>
            <person name="Pelletier E."/>
            <person name="Niang G."/>
            <person name="Scheremetjew M."/>
            <person name="Finn R."/>
            <person name="Kale V."/>
            <person name="Holt S."/>
            <person name="Cochrane G."/>
            <person name="Meng A."/>
            <person name="Brown T."/>
            <person name="Cohen L."/>
        </authorList>
    </citation>
    <scope>NUCLEOTIDE SEQUENCE</scope>
    <source>
        <strain evidence="7">CCMP 410</strain>
    </source>
</reference>
<keyword evidence="5" id="KW-1133">Transmembrane helix</keyword>
<evidence type="ECO:0000256" key="4">
    <source>
        <dbReference type="PROSITE-ProRule" id="PRU00134"/>
    </source>
</evidence>
<accession>A0A7S1UYD1</accession>
<evidence type="ECO:0000256" key="5">
    <source>
        <dbReference type="SAM" id="Phobius"/>
    </source>
</evidence>
<keyword evidence="5" id="KW-0472">Membrane</keyword>
<keyword evidence="2 4" id="KW-0863">Zinc-finger</keyword>
<organism evidence="7">
    <name type="scientific">Grammatophora oceanica</name>
    <dbReference type="NCBI Taxonomy" id="210454"/>
    <lineage>
        <taxon>Eukaryota</taxon>
        <taxon>Sar</taxon>
        <taxon>Stramenopiles</taxon>
        <taxon>Ochrophyta</taxon>
        <taxon>Bacillariophyta</taxon>
        <taxon>Fragilariophyceae</taxon>
        <taxon>Fragilariophycidae</taxon>
        <taxon>Rhabdonematales</taxon>
        <taxon>Grammatophoraceae</taxon>
        <taxon>Grammatophora</taxon>
    </lineage>
</organism>
<feature type="transmembrane region" description="Helical" evidence="5">
    <location>
        <begin position="105"/>
        <end position="124"/>
    </location>
</feature>
<dbReference type="GO" id="GO:0008270">
    <property type="term" value="F:zinc ion binding"/>
    <property type="evidence" value="ECO:0007669"/>
    <property type="project" value="UniProtKB-KW"/>
</dbReference>
<dbReference type="EMBL" id="HBGK01018504">
    <property type="protein sequence ID" value="CAD9280410.1"/>
    <property type="molecule type" value="Transcribed_RNA"/>
</dbReference>
<feature type="transmembrane region" description="Helical" evidence="5">
    <location>
        <begin position="167"/>
        <end position="191"/>
    </location>
</feature>
<proteinExistence type="predicted"/>
<keyword evidence="5" id="KW-0812">Transmembrane</keyword>
<evidence type="ECO:0000313" key="7">
    <source>
        <dbReference type="EMBL" id="CAD9280410.1"/>
    </source>
</evidence>
<dbReference type="PROSITE" id="PS50865">
    <property type="entry name" value="ZF_MYND_2"/>
    <property type="match status" value="1"/>
</dbReference>
<evidence type="ECO:0000256" key="2">
    <source>
        <dbReference type="ARBA" id="ARBA00022771"/>
    </source>
</evidence>